<feature type="chain" id="PRO_5042104819" evidence="2">
    <location>
        <begin position="24"/>
        <end position="368"/>
    </location>
</feature>
<feature type="compositionally biased region" description="Basic residues" evidence="1">
    <location>
        <begin position="172"/>
        <end position="182"/>
    </location>
</feature>
<evidence type="ECO:0000256" key="2">
    <source>
        <dbReference type="SAM" id="SignalP"/>
    </source>
</evidence>
<name>A0AAD9DS48_9TELE</name>
<organism evidence="3 4">
    <name type="scientific">Electrophorus voltai</name>
    <dbReference type="NCBI Taxonomy" id="2609070"/>
    <lineage>
        <taxon>Eukaryota</taxon>
        <taxon>Metazoa</taxon>
        <taxon>Chordata</taxon>
        <taxon>Craniata</taxon>
        <taxon>Vertebrata</taxon>
        <taxon>Euteleostomi</taxon>
        <taxon>Actinopterygii</taxon>
        <taxon>Neopterygii</taxon>
        <taxon>Teleostei</taxon>
        <taxon>Ostariophysi</taxon>
        <taxon>Gymnotiformes</taxon>
        <taxon>Gymnotoidei</taxon>
        <taxon>Gymnotidae</taxon>
        <taxon>Electrophorus</taxon>
    </lineage>
</organism>
<evidence type="ECO:0000256" key="1">
    <source>
        <dbReference type="SAM" id="MobiDB-lite"/>
    </source>
</evidence>
<comment type="caution">
    <text evidence="3">The sequence shown here is derived from an EMBL/GenBank/DDBJ whole genome shotgun (WGS) entry which is preliminary data.</text>
</comment>
<dbReference type="Proteomes" id="UP001239994">
    <property type="component" value="Unassembled WGS sequence"/>
</dbReference>
<feature type="region of interest" description="Disordered" evidence="1">
    <location>
        <begin position="27"/>
        <end position="51"/>
    </location>
</feature>
<feature type="region of interest" description="Disordered" evidence="1">
    <location>
        <begin position="155"/>
        <end position="267"/>
    </location>
</feature>
<reference evidence="3" key="1">
    <citation type="submission" date="2023-03" db="EMBL/GenBank/DDBJ databases">
        <title>Electrophorus voltai genome.</title>
        <authorList>
            <person name="Bian C."/>
        </authorList>
    </citation>
    <scope>NUCLEOTIDE SEQUENCE</scope>
    <source>
        <strain evidence="3">CB-2022</strain>
        <tissue evidence="3">Muscle</tissue>
    </source>
</reference>
<accession>A0AAD9DS48</accession>
<dbReference type="EMBL" id="JAROKS010000018">
    <property type="protein sequence ID" value="KAK1793200.1"/>
    <property type="molecule type" value="Genomic_DNA"/>
</dbReference>
<gene>
    <name evidence="3" type="ORF">P4O66_011601</name>
</gene>
<evidence type="ECO:0000313" key="4">
    <source>
        <dbReference type="Proteomes" id="UP001239994"/>
    </source>
</evidence>
<keyword evidence="2" id="KW-0732">Signal</keyword>
<evidence type="ECO:0000313" key="3">
    <source>
        <dbReference type="EMBL" id="KAK1793200.1"/>
    </source>
</evidence>
<sequence>MFLFYVTHPRILLCLLSVTETQTDEGCLGRGAKEGKERKQTPIHNPRRETLHHPGLTPYSYNRGGGHWWILGGGWVWSRPQPDYGEQYVEDQYSAGSKDPYMDYYEGYADYGGRGECSDISLRLDLGFDYVEDLSMEVEEVLYGDPLTDSDVESVISRSDEPPAHRISLKTPSRRCRWRASKPSHAAHIEATSFEEETPSTTTHSPGAHAPLPKPCRGKKELTPMPIPKTGKVAGAPPEMGQQKLPPPKSARDNPPQAGWTSAQPATAGQPGALAGLPGLFTNPLCSFVTCPCHCACPHHAVCASHLVPLCVGACACQCVFLCVYCRPGLCAAHVGSLGPSASPFGVGFRAVARKAVALGWPYLAGQN</sequence>
<dbReference type="AlphaFoldDB" id="A0AAD9DS48"/>
<proteinExistence type="predicted"/>
<feature type="compositionally biased region" description="Basic and acidic residues" evidence="1">
    <location>
        <begin position="31"/>
        <end position="51"/>
    </location>
</feature>
<protein>
    <submittedName>
        <fullName evidence="3">Uncharacterized protein</fullName>
    </submittedName>
</protein>
<feature type="signal peptide" evidence="2">
    <location>
        <begin position="1"/>
        <end position="23"/>
    </location>
</feature>
<keyword evidence="4" id="KW-1185">Reference proteome</keyword>